<sequence length="292" mass="31092">MAGIQQASVSTTTLPPGTPLPTDQAFKPLTTPFVQPSDCTDHWTSRQDETVIRNSIPSSCTPDATSIHSPGICMDGYYIANVMVYRTAAYQPGDDQLWVASCCRRDMTTTVFNANCVATITSSTVIYTQQQYVVLNQRSDGSRFFATSYDPVAHVSIVTTEGTLSMDPFIVYWQSSDLSKFNSDYASTLARYLDIDTTPKTTSASVTAQSRSANPSATALAPLGSGAGEDSANPGLSPGAKAGIGVGAAIGAILLGLVGFLVYKKTLRSKSKLDNTSALRNDQPELRQANTT</sequence>
<feature type="compositionally biased region" description="Polar residues" evidence="1">
    <location>
        <begin position="204"/>
        <end position="217"/>
    </location>
</feature>
<evidence type="ECO:0000256" key="2">
    <source>
        <dbReference type="SAM" id="Phobius"/>
    </source>
</evidence>
<dbReference type="EMBL" id="HG992978">
    <property type="protein sequence ID" value="CAE7009767.1"/>
    <property type="molecule type" value="Genomic_DNA"/>
</dbReference>
<feature type="compositionally biased region" description="Polar residues" evidence="1">
    <location>
        <begin position="1"/>
        <end position="10"/>
    </location>
</feature>
<feature type="region of interest" description="Disordered" evidence="1">
    <location>
        <begin position="1"/>
        <end position="26"/>
    </location>
</feature>
<keyword evidence="2" id="KW-1133">Transmembrane helix</keyword>
<feature type="transmembrane region" description="Helical" evidence="2">
    <location>
        <begin position="242"/>
        <end position="263"/>
    </location>
</feature>
<reference evidence="3" key="1">
    <citation type="submission" date="2021-02" db="EMBL/GenBank/DDBJ databases">
        <authorList>
            <person name="Syme A R."/>
            <person name="Syme A R."/>
            <person name="Moolhuijzen P."/>
        </authorList>
    </citation>
    <scope>NUCLEOTIDE SEQUENCE</scope>
    <source>
        <strain evidence="3">W1-1</strain>
    </source>
</reference>
<evidence type="ECO:0000313" key="3">
    <source>
        <dbReference type="EMBL" id="CAE7009767.1"/>
    </source>
</evidence>
<evidence type="ECO:0000313" key="4">
    <source>
        <dbReference type="Proteomes" id="UP000472372"/>
    </source>
</evidence>
<feature type="region of interest" description="Disordered" evidence="1">
    <location>
        <begin position="204"/>
        <end position="234"/>
    </location>
</feature>
<proteinExistence type="predicted"/>
<protein>
    <submittedName>
        <fullName evidence="3">Uncharacterized protein</fullName>
    </submittedName>
</protein>
<dbReference type="Proteomes" id="UP000472372">
    <property type="component" value="Chromosome 2"/>
</dbReference>
<dbReference type="AlphaFoldDB" id="A0A6S6VFX6"/>
<gene>
    <name evidence="3" type="ORF">PTTW11_01897</name>
</gene>
<organism evidence="3 4">
    <name type="scientific">Pyrenophora teres f. teres</name>
    <dbReference type="NCBI Taxonomy" id="97479"/>
    <lineage>
        <taxon>Eukaryota</taxon>
        <taxon>Fungi</taxon>
        <taxon>Dikarya</taxon>
        <taxon>Ascomycota</taxon>
        <taxon>Pezizomycotina</taxon>
        <taxon>Dothideomycetes</taxon>
        <taxon>Pleosporomycetidae</taxon>
        <taxon>Pleosporales</taxon>
        <taxon>Pleosporineae</taxon>
        <taxon>Pleosporaceae</taxon>
        <taxon>Pyrenophora</taxon>
    </lineage>
</organism>
<keyword evidence="2" id="KW-0472">Membrane</keyword>
<keyword evidence="2" id="KW-0812">Transmembrane</keyword>
<accession>A0A6S6VFX6</accession>
<name>A0A6S6VFX6_9PLEO</name>
<evidence type="ECO:0000256" key="1">
    <source>
        <dbReference type="SAM" id="MobiDB-lite"/>
    </source>
</evidence>
<feature type="region of interest" description="Disordered" evidence="1">
    <location>
        <begin position="273"/>
        <end position="292"/>
    </location>
</feature>